<dbReference type="AlphaFoldDB" id="E4YDY9"/>
<gene>
    <name evidence="2" type="ORF">GSOID_T00021682001</name>
</gene>
<name>E4YDY9_OIKDI</name>
<dbReference type="Proteomes" id="UP000011014">
    <property type="component" value="Unassembled WGS sequence"/>
</dbReference>
<evidence type="ECO:0000256" key="1">
    <source>
        <dbReference type="SAM" id="MobiDB-lite"/>
    </source>
</evidence>
<reference evidence="2" key="1">
    <citation type="journal article" date="2010" name="Science">
        <title>Plasticity of animal genome architecture unmasked by rapid evolution of a pelagic tunicate.</title>
        <authorList>
            <person name="Denoeud F."/>
            <person name="Henriet S."/>
            <person name="Mungpakdee S."/>
            <person name="Aury J.M."/>
            <person name="Da Silva C."/>
            <person name="Brinkmann H."/>
            <person name="Mikhaleva J."/>
            <person name="Olsen L.C."/>
            <person name="Jubin C."/>
            <person name="Canestro C."/>
            <person name="Bouquet J.M."/>
            <person name="Danks G."/>
            <person name="Poulain J."/>
            <person name="Campsteijn C."/>
            <person name="Adamski M."/>
            <person name="Cross I."/>
            <person name="Yadetie F."/>
            <person name="Muffato M."/>
            <person name="Louis A."/>
            <person name="Butcher S."/>
            <person name="Tsagkogeorga G."/>
            <person name="Konrad A."/>
            <person name="Singh S."/>
            <person name="Jensen M.F."/>
            <person name="Cong E.H."/>
            <person name="Eikeseth-Otteraa H."/>
            <person name="Noel B."/>
            <person name="Anthouard V."/>
            <person name="Porcel B.M."/>
            <person name="Kachouri-Lafond R."/>
            <person name="Nishino A."/>
            <person name="Ugolini M."/>
            <person name="Chourrout P."/>
            <person name="Nishida H."/>
            <person name="Aasland R."/>
            <person name="Huzurbazar S."/>
            <person name="Westhof E."/>
            <person name="Delsuc F."/>
            <person name="Lehrach H."/>
            <person name="Reinhardt R."/>
            <person name="Weissenbach J."/>
            <person name="Roy S.W."/>
            <person name="Artiguenave F."/>
            <person name="Postlethwait J.H."/>
            <person name="Manak J.R."/>
            <person name="Thompson E.M."/>
            <person name="Jaillon O."/>
            <person name="Du Pasquier L."/>
            <person name="Boudinot P."/>
            <person name="Liberles D.A."/>
            <person name="Volff J.N."/>
            <person name="Philippe H."/>
            <person name="Lenhard B."/>
            <person name="Roest Crollius H."/>
            <person name="Wincker P."/>
            <person name="Chourrout D."/>
        </authorList>
    </citation>
    <scope>NUCLEOTIDE SEQUENCE [LARGE SCALE GENOMIC DNA]</scope>
</reference>
<evidence type="ECO:0000313" key="2">
    <source>
        <dbReference type="EMBL" id="CBY33739.1"/>
    </source>
</evidence>
<dbReference type="EMBL" id="FN654444">
    <property type="protein sequence ID" value="CBY33739.1"/>
    <property type="molecule type" value="Genomic_DNA"/>
</dbReference>
<proteinExistence type="predicted"/>
<feature type="region of interest" description="Disordered" evidence="1">
    <location>
        <begin position="130"/>
        <end position="149"/>
    </location>
</feature>
<feature type="compositionally biased region" description="Polar residues" evidence="1">
    <location>
        <begin position="132"/>
        <end position="141"/>
    </location>
</feature>
<accession>E4YDY9</accession>
<sequence>MEIGKYDRLVQKYLKKTKRFKTLKEFEKGLDRMKKKDERKPVKLSFAIQKAPERKKIENASLVYKCRQKMKKEIEEIKTVVIPDKFIKIAKKFGLPEGHYDFFYENRDSFCWESNNEKNVHCTIGKCDFSAPANTGSMTSPDNKRRKQR</sequence>
<organism evidence="2">
    <name type="scientific">Oikopleura dioica</name>
    <name type="common">Tunicate</name>
    <dbReference type="NCBI Taxonomy" id="34765"/>
    <lineage>
        <taxon>Eukaryota</taxon>
        <taxon>Metazoa</taxon>
        <taxon>Chordata</taxon>
        <taxon>Tunicata</taxon>
        <taxon>Appendicularia</taxon>
        <taxon>Copelata</taxon>
        <taxon>Oikopleuridae</taxon>
        <taxon>Oikopleura</taxon>
    </lineage>
</organism>
<protein>
    <submittedName>
        <fullName evidence="2">Uncharacterized protein</fullName>
    </submittedName>
</protein>